<organism evidence="2 3">
    <name type="scientific">Fopius arisanus</name>
    <dbReference type="NCBI Taxonomy" id="64838"/>
    <lineage>
        <taxon>Eukaryota</taxon>
        <taxon>Metazoa</taxon>
        <taxon>Ecdysozoa</taxon>
        <taxon>Arthropoda</taxon>
        <taxon>Hexapoda</taxon>
        <taxon>Insecta</taxon>
        <taxon>Pterygota</taxon>
        <taxon>Neoptera</taxon>
        <taxon>Endopterygota</taxon>
        <taxon>Hymenoptera</taxon>
        <taxon>Apocrita</taxon>
        <taxon>Ichneumonoidea</taxon>
        <taxon>Braconidae</taxon>
        <taxon>Opiinae</taxon>
        <taxon>Fopius</taxon>
    </lineage>
</organism>
<dbReference type="KEGG" id="fas:105264023"/>
<evidence type="ECO:0000313" key="2">
    <source>
        <dbReference type="Proteomes" id="UP000694866"/>
    </source>
</evidence>
<dbReference type="GO" id="GO:0003697">
    <property type="term" value="F:single-stranded DNA binding"/>
    <property type="evidence" value="ECO:0007669"/>
    <property type="project" value="InterPro"/>
</dbReference>
<protein>
    <submittedName>
        <fullName evidence="3">SprT-like domain-containing protein Spartan isoform X1</fullName>
    </submittedName>
</protein>
<reference evidence="3" key="1">
    <citation type="submission" date="2025-08" db="UniProtKB">
        <authorList>
            <consortium name="RefSeq"/>
        </authorList>
    </citation>
    <scope>IDENTIFICATION</scope>
    <source>
        <strain evidence="3">USDA-PBARC FA_bdor</strain>
        <tissue evidence="3">Whole organism</tissue>
    </source>
</reference>
<name>A0A9R1TWR0_9HYME</name>
<gene>
    <name evidence="3" type="primary">LOC105264023</name>
</gene>
<dbReference type="PANTHER" id="PTHR21220">
    <property type="entry name" value="DNA-DEPENDENT METALLOPROTEASE SPRTN"/>
    <property type="match status" value="1"/>
</dbReference>
<dbReference type="Proteomes" id="UP000694866">
    <property type="component" value="Unplaced"/>
</dbReference>
<dbReference type="GeneID" id="105264023"/>
<sequence>MYRTQAFIIDESGLRPSEMALGTRSSRRHNDLDRLTIQKQWNLGITSEVDLPEDFDPSTASPLDERFNTEVKPDLGEMLRQFDISYFQGKIKGYRIEWNASLITAYGRTNFSQNKISISKFRHQGQRRSVLVKSILHQAIHAYLDKLGLNRRENAAHGKDFKIEKSRISKALGEDIASRDDVNWTQAEEFISAHQCTKCKKILYRRKGQDPNKVKPYTRVYHDCPGSFRPIKMMETYRAKE</sequence>
<dbReference type="GO" id="GO:0006974">
    <property type="term" value="P:DNA damage response"/>
    <property type="evidence" value="ECO:0007669"/>
    <property type="project" value="InterPro"/>
</dbReference>
<dbReference type="RefSeq" id="XP_011298891.1">
    <property type="nucleotide sequence ID" value="XM_011300589.1"/>
</dbReference>
<dbReference type="GO" id="GO:0004222">
    <property type="term" value="F:metalloendopeptidase activity"/>
    <property type="evidence" value="ECO:0007669"/>
    <property type="project" value="InterPro"/>
</dbReference>
<dbReference type="GO" id="GO:0005634">
    <property type="term" value="C:nucleus"/>
    <property type="evidence" value="ECO:0007669"/>
    <property type="project" value="TreeGrafter"/>
</dbReference>
<dbReference type="InterPro" id="IPR006640">
    <property type="entry name" value="SprT-like_domain"/>
</dbReference>
<dbReference type="AlphaFoldDB" id="A0A9R1TWR0"/>
<feature type="domain" description="SprT-like" evidence="1">
    <location>
        <begin position="77"/>
        <end position="171"/>
    </location>
</feature>
<dbReference type="Pfam" id="PF10263">
    <property type="entry name" value="SprT-like"/>
    <property type="match status" value="1"/>
</dbReference>
<dbReference type="OrthoDB" id="7675006at2759"/>
<evidence type="ECO:0000259" key="1">
    <source>
        <dbReference type="Pfam" id="PF10263"/>
    </source>
</evidence>
<dbReference type="InterPro" id="IPR044245">
    <property type="entry name" value="Spartan"/>
</dbReference>
<keyword evidence="2" id="KW-1185">Reference proteome</keyword>
<accession>A0A9R1TWR0</accession>
<dbReference type="GO" id="GO:0031593">
    <property type="term" value="F:polyubiquitin modification-dependent protein binding"/>
    <property type="evidence" value="ECO:0007669"/>
    <property type="project" value="TreeGrafter"/>
</dbReference>
<evidence type="ECO:0000313" key="3">
    <source>
        <dbReference type="RefSeq" id="XP_011298891.1"/>
    </source>
</evidence>
<proteinExistence type="predicted"/>
<dbReference type="PANTHER" id="PTHR21220:SF0">
    <property type="entry name" value="DNA-DEPENDENT METALLOPROTEASE SPRTN"/>
    <property type="match status" value="1"/>
</dbReference>